<keyword evidence="7" id="KW-0677">Repeat</keyword>
<keyword evidence="13" id="KW-0325">Glycoprotein</keyword>
<dbReference type="InterPro" id="IPR051824">
    <property type="entry name" value="LRR_Rcpt-Like_S/T_Kinase"/>
</dbReference>
<evidence type="ECO:0000256" key="4">
    <source>
        <dbReference type="ARBA" id="ARBA00022679"/>
    </source>
</evidence>
<dbReference type="PROSITE" id="PS00107">
    <property type="entry name" value="PROTEIN_KINASE_ATP"/>
    <property type="match status" value="1"/>
</dbReference>
<dbReference type="PANTHER" id="PTHR48006:SF51">
    <property type="entry name" value="PROTEIN KINASE DOMAIN-CONTAINING PROTEIN"/>
    <property type="match status" value="1"/>
</dbReference>
<dbReference type="Pfam" id="PF00069">
    <property type="entry name" value="Pkinase"/>
    <property type="match status" value="1"/>
</dbReference>
<evidence type="ECO:0000256" key="10">
    <source>
        <dbReference type="ARBA" id="ARBA00022840"/>
    </source>
</evidence>
<dbReference type="GO" id="GO:0005524">
    <property type="term" value="F:ATP binding"/>
    <property type="evidence" value="ECO:0007669"/>
    <property type="project" value="UniProtKB-UniRule"/>
</dbReference>
<evidence type="ECO:0000256" key="7">
    <source>
        <dbReference type="ARBA" id="ARBA00022737"/>
    </source>
</evidence>
<dbReference type="EMBL" id="ABEU02000025">
    <property type="protein sequence ID" value="PNR27653.1"/>
    <property type="molecule type" value="Genomic_DNA"/>
</dbReference>
<keyword evidence="6" id="KW-0732">Signal</keyword>
<dbReference type="InterPro" id="IPR013210">
    <property type="entry name" value="LRR_N_plant-typ"/>
</dbReference>
<dbReference type="PROSITE" id="PS00108">
    <property type="entry name" value="PROTEIN_KINASE_ST"/>
    <property type="match status" value="1"/>
</dbReference>
<evidence type="ECO:0000256" key="11">
    <source>
        <dbReference type="ARBA" id="ARBA00022989"/>
    </source>
</evidence>
<evidence type="ECO:0000256" key="5">
    <source>
        <dbReference type="ARBA" id="ARBA00022692"/>
    </source>
</evidence>
<dbReference type="FunFam" id="3.30.200.20:FF:000964">
    <property type="entry name" value="Predicted protein"/>
    <property type="match status" value="1"/>
</dbReference>
<keyword evidence="11 15" id="KW-1133">Transmembrane helix</keyword>
<dbReference type="FunFam" id="3.80.10.10:FF:000041">
    <property type="entry name" value="LRR receptor-like serine/threonine-protein kinase ERECTA"/>
    <property type="match status" value="1"/>
</dbReference>
<dbReference type="PANTHER" id="PTHR48006">
    <property type="entry name" value="LEUCINE-RICH REPEAT-CONTAINING PROTEIN DDB_G0281931-RELATED"/>
    <property type="match status" value="1"/>
</dbReference>
<dbReference type="SUPFAM" id="SSF56112">
    <property type="entry name" value="Protein kinase-like (PK-like)"/>
    <property type="match status" value="1"/>
</dbReference>
<keyword evidence="12 15" id="KW-0472">Membrane</keyword>
<reference evidence="17 19" key="2">
    <citation type="journal article" date="2018" name="Plant J.">
        <title>The Physcomitrella patens chromosome-scale assembly reveals moss genome structure and evolution.</title>
        <authorList>
            <person name="Lang D."/>
            <person name="Ullrich K.K."/>
            <person name="Murat F."/>
            <person name="Fuchs J."/>
            <person name="Jenkins J."/>
            <person name="Haas F.B."/>
            <person name="Piednoel M."/>
            <person name="Gundlach H."/>
            <person name="Van Bel M."/>
            <person name="Meyberg R."/>
            <person name="Vives C."/>
            <person name="Morata J."/>
            <person name="Symeonidi A."/>
            <person name="Hiss M."/>
            <person name="Muchero W."/>
            <person name="Kamisugi Y."/>
            <person name="Saleh O."/>
            <person name="Blanc G."/>
            <person name="Decker E.L."/>
            <person name="van Gessel N."/>
            <person name="Grimwood J."/>
            <person name="Hayes R.D."/>
            <person name="Graham S.W."/>
            <person name="Gunter L.E."/>
            <person name="McDaniel S.F."/>
            <person name="Hoernstein S.N.W."/>
            <person name="Larsson A."/>
            <person name="Li F.W."/>
            <person name="Perroud P.F."/>
            <person name="Phillips J."/>
            <person name="Ranjan P."/>
            <person name="Rokshar D.S."/>
            <person name="Rothfels C.J."/>
            <person name="Schneider L."/>
            <person name="Shu S."/>
            <person name="Stevenson D.W."/>
            <person name="Thummler F."/>
            <person name="Tillich M."/>
            <person name="Villarreal Aguilar J.C."/>
            <person name="Widiez T."/>
            <person name="Wong G.K."/>
            <person name="Wymore A."/>
            <person name="Zhang Y."/>
            <person name="Zimmer A.D."/>
            <person name="Quatrano R.S."/>
            <person name="Mayer K.F.X."/>
            <person name="Goodstein D."/>
            <person name="Casacuberta J.M."/>
            <person name="Vandepoele K."/>
            <person name="Reski R."/>
            <person name="Cuming A.C."/>
            <person name="Tuskan G.A."/>
            <person name="Maumus F."/>
            <person name="Salse J."/>
            <person name="Schmutz J."/>
            <person name="Rensing S.A."/>
        </authorList>
    </citation>
    <scope>NUCLEOTIDE SEQUENCE [LARGE SCALE GENOMIC DNA]</scope>
    <source>
        <strain evidence="18 19">cv. Gransden 2004</strain>
    </source>
</reference>
<dbReference type="CDD" id="cd14066">
    <property type="entry name" value="STKc_IRAK"/>
    <property type="match status" value="1"/>
</dbReference>
<dbReference type="PROSITE" id="PS50011">
    <property type="entry name" value="PROTEIN_KINASE_DOM"/>
    <property type="match status" value="1"/>
</dbReference>
<dbReference type="InterPro" id="IPR001611">
    <property type="entry name" value="Leu-rich_rpt"/>
</dbReference>
<dbReference type="InterPro" id="IPR000719">
    <property type="entry name" value="Prot_kinase_dom"/>
</dbReference>
<dbReference type="RefSeq" id="XP_024365816.1">
    <property type="nucleotide sequence ID" value="XM_024510048.2"/>
</dbReference>
<keyword evidence="5 15" id="KW-0812">Transmembrane</keyword>
<keyword evidence="9" id="KW-0418">Kinase</keyword>
<dbReference type="FunFam" id="3.80.10.10:FF:000400">
    <property type="entry name" value="Nuclear pore complex protein NUP107"/>
    <property type="match status" value="1"/>
</dbReference>
<evidence type="ECO:0000259" key="16">
    <source>
        <dbReference type="PROSITE" id="PS50011"/>
    </source>
</evidence>
<dbReference type="FunFam" id="1.10.510.10:FF:001248">
    <property type="entry name" value="Predicted protein"/>
    <property type="match status" value="1"/>
</dbReference>
<dbReference type="Pfam" id="PF08263">
    <property type="entry name" value="LRRNT_2"/>
    <property type="match status" value="1"/>
</dbReference>
<dbReference type="Gene3D" id="3.30.200.20">
    <property type="entry name" value="Phosphorylase Kinase, domain 1"/>
    <property type="match status" value="1"/>
</dbReference>
<comment type="subcellular location">
    <subcellularLocation>
        <location evidence="1">Membrane</location>
    </subcellularLocation>
</comment>
<gene>
    <name evidence="18" type="primary">LOC112277565</name>
    <name evidence="17" type="ORF">PHYPA_029805</name>
</gene>
<dbReference type="EnsemblPlants" id="Pp3c25_10250V3.4">
    <property type="protein sequence ID" value="Pp3c25_10250V3.4"/>
    <property type="gene ID" value="Pp3c25_10250"/>
</dbReference>
<reference evidence="17 19" key="1">
    <citation type="journal article" date="2008" name="Science">
        <title>The Physcomitrella genome reveals evolutionary insights into the conquest of land by plants.</title>
        <authorList>
            <person name="Rensing S."/>
            <person name="Lang D."/>
            <person name="Zimmer A."/>
            <person name="Terry A."/>
            <person name="Salamov A."/>
            <person name="Shapiro H."/>
            <person name="Nishiyama T."/>
            <person name="Perroud P.-F."/>
            <person name="Lindquist E."/>
            <person name="Kamisugi Y."/>
            <person name="Tanahashi T."/>
            <person name="Sakakibara K."/>
            <person name="Fujita T."/>
            <person name="Oishi K."/>
            <person name="Shin-I T."/>
            <person name="Kuroki Y."/>
            <person name="Toyoda A."/>
            <person name="Suzuki Y."/>
            <person name="Hashimoto A."/>
            <person name="Yamaguchi K."/>
            <person name="Sugano A."/>
            <person name="Kohara Y."/>
            <person name="Fujiyama A."/>
            <person name="Anterola A."/>
            <person name="Aoki S."/>
            <person name="Ashton N."/>
            <person name="Barbazuk W.B."/>
            <person name="Barker E."/>
            <person name="Bennetzen J."/>
            <person name="Bezanilla M."/>
            <person name="Blankenship R."/>
            <person name="Cho S.H."/>
            <person name="Dutcher S."/>
            <person name="Estelle M."/>
            <person name="Fawcett J.A."/>
            <person name="Gundlach H."/>
            <person name="Hanada K."/>
            <person name="Heyl A."/>
            <person name="Hicks K.A."/>
            <person name="Hugh J."/>
            <person name="Lohr M."/>
            <person name="Mayer K."/>
            <person name="Melkozernov A."/>
            <person name="Murata T."/>
            <person name="Nelson D."/>
            <person name="Pils B."/>
            <person name="Prigge M."/>
            <person name="Reiss B."/>
            <person name="Renner T."/>
            <person name="Rombauts S."/>
            <person name="Rushton P."/>
            <person name="Sanderfoot A."/>
            <person name="Schween G."/>
            <person name="Shiu S.-H."/>
            <person name="Stueber K."/>
            <person name="Theodoulou F.L."/>
            <person name="Tu H."/>
            <person name="Van de Peer Y."/>
            <person name="Verrier P.J."/>
            <person name="Waters E."/>
            <person name="Wood A."/>
            <person name="Yang L."/>
            <person name="Cove D."/>
            <person name="Cuming A."/>
            <person name="Hasebe M."/>
            <person name="Lucas S."/>
            <person name="Mishler D.B."/>
            <person name="Reski R."/>
            <person name="Grigoriev I."/>
            <person name="Quatrano R.S."/>
            <person name="Boore J.L."/>
        </authorList>
    </citation>
    <scope>NUCLEOTIDE SEQUENCE [LARGE SCALE GENOMIC DNA]</scope>
    <source>
        <strain evidence="18 19">cv. Gransden 2004</strain>
    </source>
</reference>
<name>A0A2K1IEF6_PHYPA</name>
<evidence type="ECO:0000256" key="12">
    <source>
        <dbReference type="ARBA" id="ARBA00023136"/>
    </source>
</evidence>
<dbReference type="SMART" id="SM00220">
    <property type="entry name" value="S_TKc"/>
    <property type="match status" value="1"/>
</dbReference>
<feature type="domain" description="Protein kinase" evidence="16">
    <location>
        <begin position="496"/>
        <end position="769"/>
    </location>
</feature>
<dbReference type="OrthoDB" id="1900544at2759"/>
<dbReference type="Gene3D" id="1.10.510.10">
    <property type="entry name" value="Transferase(Phosphotransferase) domain 1"/>
    <property type="match status" value="1"/>
</dbReference>
<evidence type="ECO:0000256" key="13">
    <source>
        <dbReference type="ARBA" id="ARBA00023180"/>
    </source>
</evidence>
<feature type="binding site" evidence="14">
    <location>
        <position position="524"/>
    </location>
    <ligand>
        <name>ATP</name>
        <dbReference type="ChEBI" id="CHEBI:30616"/>
    </ligand>
</feature>
<evidence type="ECO:0000313" key="19">
    <source>
        <dbReference type="Proteomes" id="UP000006727"/>
    </source>
</evidence>
<dbReference type="KEGG" id="ppp:112277565"/>
<dbReference type="InterPro" id="IPR032675">
    <property type="entry name" value="LRR_dom_sf"/>
</dbReference>
<evidence type="ECO:0000313" key="17">
    <source>
        <dbReference type="EMBL" id="PNR27653.1"/>
    </source>
</evidence>
<keyword evidence="3" id="KW-0433">Leucine-rich repeat</keyword>
<keyword evidence="19" id="KW-1185">Reference proteome</keyword>
<feature type="transmembrane region" description="Helical" evidence="15">
    <location>
        <begin position="426"/>
        <end position="448"/>
    </location>
</feature>
<dbReference type="InterPro" id="IPR008271">
    <property type="entry name" value="Ser/Thr_kinase_AS"/>
</dbReference>
<protein>
    <recommendedName>
        <fullName evidence="16">Protein kinase domain-containing protein</fullName>
    </recommendedName>
</protein>
<dbReference type="GeneID" id="112277565"/>
<evidence type="ECO:0000256" key="3">
    <source>
        <dbReference type="ARBA" id="ARBA00022614"/>
    </source>
</evidence>
<evidence type="ECO:0000256" key="9">
    <source>
        <dbReference type="ARBA" id="ARBA00022777"/>
    </source>
</evidence>
<reference evidence="18" key="3">
    <citation type="submission" date="2020-12" db="UniProtKB">
        <authorList>
            <consortium name="EnsemblPlants"/>
        </authorList>
    </citation>
    <scope>IDENTIFICATION</scope>
</reference>
<dbReference type="AlphaFoldDB" id="A0A2K1IEF6"/>
<sequence length="835" mass="93175">MGGGRALDMGDRERASRTNLSGIWTCRLWSVIVSVALFWSFPSCSATPEADALLRLASSWGRLFPTWMGSDPCIQWEGVTCSAKQVVELNLSASGLTGPISPAIGQLTSLIRLDLSNNAITGPIPSELALLQNLQVLNFYRNPLNASFSMEILQLKNLIELRYDVAGITGHLPEGISKLNKLEILFLGNNSFVGPLPARSLGSLINLQQLTLWGSQFKSPLPPEFGNLVNLQYLNMHTSTFWGGLPPSWSNMKSIRRMLIYNNDLTGYIPDSWKALTTLRELHIGQNTLSGPFPEWIVNIPIEKLEMSRNSFQGPIPELSMTMPLLNATRTNISLYCNYFNGSYPAFQLGGLVNITGNCFANESTRETDNTRNICNRQFFCRDFYMRLEAGCAPCPAGNYIYDDLSICTCKPADYVEPYGGGRNGFAYGAVIGGVVGSLAMVVLLVALCRWDPIHKRLPFDPFSLFISNDDDEEWDVPEGVHRFTMAELSKATGNFDKQHEIGAGGFGKVFYGTLADGKMVAIKRASTSGLQGQIEFRNEVNLLSRLHHRHLVRLEGFCDEHDLQILVYEYMKNGNLGEHIARAKEGKVLEWYKRLEIAVGIAQGLDYLHSFADPPVIHRDIKPTNILLDEYMVAKVADFGISKATPEFDTHISTRPAGTAGYLDPEYFLRRQLTTASDVYGYGVLLLEIITGQQAIDHSRKEEFNLIEWVRPRFRERGIEAVVDVALDGNYDKEVFTDMTNVALMCASFNKNDRPAMKDVVSYLEPHVRAFQRSGTNSEAHSRSLMRGCDLERLTSSGQNSDDPSSSIQFMTMPLRTAGMDYSPFITRRPDTMP</sequence>
<dbReference type="Proteomes" id="UP000006727">
    <property type="component" value="Chromosome 25"/>
</dbReference>
<dbReference type="EnsemblPlants" id="Pp3c25_10250V3.2">
    <property type="protein sequence ID" value="Pp3c25_10250V3.2"/>
    <property type="gene ID" value="Pp3c25_10250"/>
</dbReference>
<dbReference type="EnsemblPlants" id="Pp3c25_10250V3.3">
    <property type="protein sequence ID" value="Pp3c25_10250V3.3"/>
    <property type="gene ID" value="Pp3c25_10250"/>
</dbReference>
<evidence type="ECO:0000256" key="2">
    <source>
        <dbReference type="ARBA" id="ARBA00008684"/>
    </source>
</evidence>
<evidence type="ECO:0000256" key="6">
    <source>
        <dbReference type="ARBA" id="ARBA00022729"/>
    </source>
</evidence>
<dbReference type="EnsemblPlants" id="Pp3c25_10250V3.1">
    <property type="protein sequence ID" value="Pp3c25_10250V3.1"/>
    <property type="gene ID" value="Pp3c25_10250"/>
</dbReference>
<dbReference type="Gene3D" id="3.80.10.10">
    <property type="entry name" value="Ribonuclease Inhibitor"/>
    <property type="match status" value="2"/>
</dbReference>
<dbReference type="SUPFAM" id="SSF52058">
    <property type="entry name" value="L domain-like"/>
    <property type="match status" value="1"/>
</dbReference>
<dbReference type="PaxDb" id="3218-PP1S168_81V6.1"/>
<dbReference type="GO" id="GO:0004672">
    <property type="term" value="F:protein kinase activity"/>
    <property type="evidence" value="ECO:0007669"/>
    <property type="project" value="InterPro"/>
</dbReference>
<dbReference type="InterPro" id="IPR011009">
    <property type="entry name" value="Kinase-like_dom_sf"/>
</dbReference>
<evidence type="ECO:0000256" key="14">
    <source>
        <dbReference type="PROSITE-ProRule" id="PRU10141"/>
    </source>
</evidence>
<keyword evidence="10 14" id="KW-0067">ATP-binding</keyword>
<dbReference type="Gramene" id="Pp3c25_10250V3.1">
    <property type="protein sequence ID" value="Pp3c25_10250V3.1"/>
    <property type="gene ID" value="Pp3c25_10250"/>
</dbReference>
<accession>A0A2K1IEF6</accession>
<keyword evidence="8 14" id="KW-0547">Nucleotide-binding</keyword>
<dbReference type="Gramene" id="Pp3c25_10250V3.2">
    <property type="protein sequence ID" value="Pp3c25_10250V3.2"/>
    <property type="gene ID" value="Pp3c25_10250"/>
</dbReference>
<dbReference type="GO" id="GO:0016020">
    <property type="term" value="C:membrane"/>
    <property type="evidence" value="ECO:0007669"/>
    <property type="project" value="UniProtKB-SubCell"/>
</dbReference>
<evidence type="ECO:0000256" key="15">
    <source>
        <dbReference type="SAM" id="Phobius"/>
    </source>
</evidence>
<comment type="similarity">
    <text evidence="2">Belongs to the protein kinase superfamily. Ser/Thr protein kinase family.</text>
</comment>
<dbReference type="Gramene" id="Pp3c25_10250V3.3">
    <property type="protein sequence ID" value="Pp3c25_10250V3.3"/>
    <property type="gene ID" value="Pp3c25_10250"/>
</dbReference>
<evidence type="ECO:0000256" key="8">
    <source>
        <dbReference type="ARBA" id="ARBA00022741"/>
    </source>
</evidence>
<proteinExistence type="inferred from homology"/>
<dbReference type="InterPro" id="IPR017441">
    <property type="entry name" value="Protein_kinase_ATP_BS"/>
</dbReference>
<dbReference type="Gramene" id="Pp3c25_10250V3.4">
    <property type="protein sequence ID" value="Pp3c25_10250V3.4"/>
    <property type="gene ID" value="Pp3c25_10250"/>
</dbReference>
<organism evidence="17">
    <name type="scientific">Physcomitrium patens</name>
    <name type="common">Spreading-leaved earth moss</name>
    <name type="synonym">Physcomitrella patens</name>
    <dbReference type="NCBI Taxonomy" id="3218"/>
    <lineage>
        <taxon>Eukaryota</taxon>
        <taxon>Viridiplantae</taxon>
        <taxon>Streptophyta</taxon>
        <taxon>Embryophyta</taxon>
        <taxon>Bryophyta</taxon>
        <taxon>Bryophytina</taxon>
        <taxon>Bryopsida</taxon>
        <taxon>Funariidae</taxon>
        <taxon>Funariales</taxon>
        <taxon>Funariaceae</taxon>
        <taxon>Physcomitrium</taxon>
    </lineage>
</organism>
<keyword evidence="4" id="KW-0808">Transferase</keyword>
<evidence type="ECO:0000313" key="18">
    <source>
        <dbReference type="EnsemblPlants" id="Pp3c25_10250V3.1"/>
    </source>
</evidence>
<dbReference type="Pfam" id="PF00560">
    <property type="entry name" value="LRR_1"/>
    <property type="match status" value="1"/>
</dbReference>
<evidence type="ECO:0000256" key="1">
    <source>
        <dbReference type="ARBA" id="ARBA00004370"/>
    </source>
</evidence>